<organism evidence="1 2">
    <name type="scientific">Methanohalobium evestigatum (strain ATCC BAA-1072 / DSM 3721 / NBRC 107634 / OCM 161 / Z-7303)</name>
    <dbReference type="NCBI Taxonomy" id="644295"/>
    <lineage>
        <taxon>Archaea</taxon>
        <taxon>Methanobacteriati</taxon>
        <taxon>Methanobacteriota</taxon>
        <taxon>Stenosarchaea group</taxon>
        <taxon>Methanomicrobia</taxon>
        <taxon>Methanosarcinales</taxon>
        <taxon>Methanosarcinaceae</taxon>
        <taxon>Methanohalobium</taxon>
    </lineage>
</organism>
<dbReference type="STRING" id="644295.Metev_1547"/>
<evidence type="ECO:0000313" key="1">
    <source>
        <dbReference type="EMBL" id="ADI74396.1"/>
    </source>
</evidence>
<dbReference type="AlphaFoldDB" id="D7E9X4"/>
<dbReference type="KEGG" id="mev:Metev_1547"/>
<dbReference type="HOGENOM" id="CLU_213007_0_0_2"/>
<name>D7E9X4_METEZ</name>
<keyword evidence="2" id="KW-1185">Reference proteome</keyword>
<dbReference type="RefSeq" id="WP_013194961.1">
    <property type="nucleotide sequence ID" value="NC_014253.1"/>
</dbReference>
<proteinExistence type="predicted"/>
<protein>
    <recommendedName>
        <fullName evidence="3">Regulatory protein, FmdB family</fullName>
    </recommendedName>
</protein>
<gene>
    <name evidence="1" type="ordered locus">Metev_1547</name>
</gene>
<dbReference type="Proteomes" id="UP000000391">
    <property type="component" value="Chromosome"/>
</dbReference>
<evidence type="ECO:0000313" key="2">
    <source>
        <dbReference type="Proteomes" id="UP000000391"/>
    </source>
</evidence>
<dbReference type="OrthoDB" id="102288at2157"/>
<evidence type="ECO:0008006" key="3">
    <source>
        <dbReference type="Google" id="ProtNLM"/>
    </source>
</evidence>
<dbReference type="EMBL" id="CP002069">
    <property type="protein sequence ID" value="ADI74396.1"/>
    <property type="molecule type" value="Genomic_DNA"/>
</dbReference>
<sequence>MCTCGESYDVDADEDLPTKDYICNECENKFKGLGKNVKCPSCKSKNVTEK</sequence>
<dbReference type="GeneID" id="60552921"/>
<accession>D7E9X4</accession>
<reference evidence="1 2" key="1">
    <citation type="submission" date="2010-06" db="EMBL/GenBank/DDBJ databases">
        <title>Complete sequence chromosome of Methanohalobium evestigatum Z-7303.</title>
        <authorList>
            <consortium name="US DOE Joint Genome Institute"/>
            <person name="Lucas S."/>
            <person name="Copeland A."/>
            <person name="Lapidus A."/>
            <person name="Cheng J.-F."/>
            <person name="Bruce D."/>
            <person name="Goodwin L."/>
            <person name="Pitluck S."/>
            <person name="Saunders E."/>
            <person name="Detter J.C."/>
            <person name="Han C."/>
            <person name="Tapia R."/>
            <person name="Land M."/>
            <person name="Hauser L."/>
            <person name="Kyrpides N."/>
            <person name="Mikhailova N."/>
            <person name="Sieprawska-Lupa M."/>
            <person name="Whitman W.B."/>
            <person name="Anderson I."/>
            <person name="Woyke T."/>
        </authorList>
    </citation>
    <scope>NUCLEOTIDE SEQUENCE [LARGE SCALE GENOMIC DNA]</scope>
    <source>
        <strain evidence="2">ATCC BAA-1072 / DSM 3721 / NBRC 107634 / OCM 161 / Z-7303</strain>
    </source>
</reference>